<reference evidence="2" key="1">
    <citation type="submission" date="2021-01" db="EMBL/GenBank/DDBJ databases">
        <authorList>
            <person name="Corre E."/>
            <person name="Pelletier E."/>
            <person name="Niang G."/>
            <person name="Scheremetjew M."/>
            <person name="Finn R."/>
            <person name="Kale V."/>
            <person name="Holt S."/>
            <person name="Cochrane G."/>
            <person name="Meng A."/>
            <person name="Brown T."/>
            <person name="Cohen L."/>
        </authorList>
    </citation>
    <scope>NUCLEOTIDE SEQUENCE</scope>
    <source>
        <strain evidence="2">Isolate 1302-5</strain>
    </source>
</reference>
<dbReference type="EMBL" id="HBKQ01009924">
    <property type="protein sequence ID" value="CAE2216605.1"/>
    <property type="molecule type" value="Transcribed_RNA"/>
</dbReference>
<evidence type="ECO:0000313" key="2">
    <source>
        <dbReference type="EMBL" id="CAE2216605.1"/>
    </source>
</evidence>
<evidence type="ECO:0008006" key="3">
    <source>
        <dbReference type="Google" id="ProtNLM"/>
    </source>
</evidence>
<dbReference type="InterPro" id="IPR027417">
    <property type="entry name" value="P-loop_NTPase"/>
</dbReference>
<gene>
    <name evidence="2" type="ORF">OAUR00152_LOCUS6695</name>
</gene>
<organism evidence="2">
    <name type="scientific">Odontella aurita</name>
    <dbReference type="NCBI Taxonomy" id="265563"/>
    <lineage>
        <taxon>Eukaryota</taxon>
        <taxon>Sar</taxon>
        <taxon>Stramenopiles</taxon>
        <taxon>Ochrophyta</taxon>
        <taxon>Bacillariophyta</taxon>
        <taxon>Mediophyceae</taxon>
        <taxon>Biddulphiophycidae</taxon>
        <taxon>Eupodiscales</taxon>
        <taxon>Odontellaceae</taxon>
        <taxon>Odontella</taxon>
    </lineage>
</organism>
<protein>
    <recommendedName>
        <fullName evidence="3">Sulfotransferase domain-containing protein</fullName>
    </recommendedName>
</protein>
<proteinExistence type="predicted"/>
<feature type="region of interest" description="Disordered" evidence="1">
    <location>
        <begin position="395"/>
        <end position="420"/>
    </location>
</feature>
<dbReference type="AlphaFoldDB" id="A0A7S4I2W5"/>
<accession>A0A7S4I2W5</accession>
<feature type="compositionally biased region" description="Basic residues" evidence="1">
    <location>
        <begin position="72"/>
        <end position="84"/>
    </location>
</feature>
<dbReference type="Gene3D" id="3.40.50.300">
    <property type="entry name" value="P-loop containing nucleotide triphosphate hydrolases"/>
    <property type="match status" value="1"/>
</dbReference>
<feature type="compositionally biased region" description="Basic and acidic residues" evidence="1">
    <location>
        <begin position="85"/>
        <end position="96"/>
    </location>
</feature>
<sequence>MFEEYPYCRFNYFHEPDADFQKIYLEKGTTTHENRWRRLMKDKRTKKGKKKAEIFIQLRKMRESEERNKTLRRERKKKKKKEKEKKKDRERGKNTENYEDDSNVATSQQQRPITFLHVGKAGGSSLSCHIRSAFADMHVNCNLPPDQFPPDQPHSPPESQLSKLIDCYDHCSDHPHCLHVNDRYLINVRNPIERLRSWYAYEHVWNMPFIDGGRAQRGPRCGALMVNSCYSSLDRLAAVGLGNEDPRPSSNEEVLRVGSDLNEEECSQWAWAAVRGTIPSNYHNAFNYGWYADDILSRDDHPSTSSVELFVIRLEHLDQDWKTVDRMVGGNGDPLPDVGTPANSASHRKEALPVTDTYLSEQGIRNLCRALCEEIQSYKGLLASAVNLNEEDRQRSMEELRRACPEETSLDPRDCDEGRR</sequence>
<evidence type="ECO:0000256" key="1">
    <source>
        <dbReference type="SAM" id="MobiDB-lite"/>
    </source>
</evidence>
<name>A0A7S4I2W5_9STRA</name>
<feature type="region of interest" description="Disordered" evidence="1">
    <location>
        <begin position="64"/>
        <end position="111"/>
    </location>
</feature>